<dbReference type="PANTHER" id="PTHR43297:SF14">
    <property type="entry name" value="ATPASE AAA-TYPE CORE DOMAIN-CONTAINING PROTEIN"/>
    <property type="match status" value="1"/>
</dbReference>
<dbReference type="GO" id="GO:0015833">
    <property type="term" value="P:peptide transport"/>
    <property type="evidence" value="ECO:0007669"/>
    <property type="project" value="InterPro"/>
</dbReference>
<comment type="subcellular location">
    <subcellularLocation>
        <location evidence="1">Cell membrane</location>
        <topology evidence="1">Peripheral membrane protein</topology>
    </subcellularLocation>
</comment>
<dbReference type="InterPro" id="IPR050388">
    <property type="entry name" value="ABC_Ni/Peptide_Import"/>
</dbReference>
<dbReference type="InterPro" id="IPR003593">
    <property type="entry name" value="AAA+_ATPase"/>
</dbReference>
<protein>
    <submittedName>
        <fullName evidence="10">Oligopeptide/dipeptide ABC transporter, ATP-binding protein</fullName>
    </submittedName>
</protein>
<evidence type="ECO:0000256" key="7">
    <source>
        <dbReference type="ARBA" id="ARBA00022967"/>
    </source>
</evidence>
<feature type="domain" description="ABC transporter" evidence="9">
    <location>
        <begin position="18"/>
        <end position="398"/>
    </location>
</feature>
<dbReference type="PROSITE" id="PS00211">
    <property type="entry name" value="ABC_TRANSPORTER_1"/>
    <property type="match status" value="1"/>
</dbReference>
<dbReference type="GO" id="GO:0005524">
    <property type="term" value="F:ATP binding"/>
    <property type="evidence" value="ECO:0007669"/>
    <property type="project" value="UniProtKB-KW"/>
</dbReference>
<proteinExistence type="predicted"/>
<dbReference type="Gene3D" id="3.40.50.300">
    <property type="entry name" value="P-loop containing nucleotide triphosphate hydrolases"/>
    <property type="match status" value="1"/>
</dbReference>
<keyword evidence="5" id="KW-0547">Nucleotide-binding</keyword>
<accession>L0AAK1</accession>
<keyword evidence="4" id="KW-0997">Cell inner membrane</keyword>
<dbReference type="Proteomes" id="UP000010469">
    <property type="component" value="Chromosome"/>
</dbReference>
<evidence type="ECO:0000313" key="10">
    <source>
        <dbReference type="EMBL" id="AFZ70122.1"/>
    </source>
</evidence>
<evidence type="ECO:0000256" key="4">
    <source>
        <dbReference type="ARBA" id="ARBA00022519"/>
    </source>
</evidence>
<gene>
    <name evidence="10" type="ordered locus">Calag_0345</name>
</gene>
<keyword evidence="6 10" id="KW-0067">ATP-binding</keyword>
<dbReference type="eggNOG" id="arCOG00184">
    <property type="taxonomic scope" value="Archaea"/>
</dbReference>
<dbReference type="STRING" id="1056495.Calag_0345"/>
<evidence type="ECO:0000256" key="6">
    <source>
        <dbReference type="ARBA" id="ARBA00022840"/>
    </source>
</evidence>
<organism evidence="10 11">
    <name type="scientific">Caldisphaera lagunensis (strain DSM 15908 / JCM 11604 / ANMR 0165 / IC-154)</name>
    <dbReference type="NCBI Taxonomy" id="1056495"/>
    <lineage>
        <taxon>Archaea</taxon>
        <taxon>Thermoproteota</taxon>
        <taxon>Thermoprotei</taxon>
        <taxon>Acidilobales</taxon>
        <taxon>Caldisphaeraceae</taxon>
        <taxon>Caldisphaera</taxon>
    </lineage>
</organism>
<dbReference type="AlphaFoldDB" id="L0AAK1"/>
<dbReference type="InterPro" id="IPR027417">
    <property type="entry name" value="P-loop_NTPase"/>
</dbReference>
<dbReference type="EMBL" id="CP003378">
    <property type="protein sequence ID" value="AFZ70122.1"/>
    <property type="molecule type" value="Genomic_DNA"/>
</dbReference>
<dbReference type="SUPFAM" id="SSF52540">
    <property type="entry name" value="P-loop containing nucleoside triphosphate hydrolases"/>
    <property type="match status" value="1"/>
</dbReference>
<name>L0AAK1_CALLD</name>
<keyword evidence="8" id="KW-0472">Membrane</keyword>
<dbReference type="InterPro" id="IPR017871">
    <property type="entry name" value="ABC_transporter-like_CS"/>
</dbReference>
<dbReference type="Pfam" id="PF00005">
    <property type="entry name" value="ABC_tran"/>
    <property type="match status" value="1"/>
</dbReference>
<dbReference type="CDD" id="cd03257">
    <property type="entry name" value="ABC_NikE_OppD_transporters"/>
    <property type="match status" value="1"/>
</dbReference>
<keyword evidence="2" id="KW-0813">Transport</keyword>
<evidence type="ECO:0000313" key="11">
    <source>
        <dbReference type="Proteomes" id="UP000010469"/>
    </source>
</evidence>
<dbReference type="Pfam" id="PF08352">
    <property type="entry name" value="oligo_HPY"/>
    <property type="match status" value="1"/>
</dbReference>
<dbReference type="InterPro" id="IPR003439">
    <property type="entry name" value="ABC_transporter-like_ATP-bd"/>
</dbReference>
<sequence>MSFSMESNSLSSNLAPIVKVENFHLHYYTRRGVYKALNGVNLEIRKGEVLGVAGESGCGKSTLGRAIMGLIPRNAAVVDGRILVDGKDYLKPLNEYYKKAKKFKPAKNADVLKKVNEEMSNVRGQKLSMVFQEPMTTLNPLLQVGYQIAEVLYYHNPGLLASRRLSRHRATKEDMKNIIKILKENGINEAFKDYLKNRNILGLEDQVASIWRRKDLHDLKKEQIIEKLCCEPINSFTKKYLEVIEKENKLPNFSRIPIIGRMVKRELFKEGYKKASEFLGLLGIPNADKMVYMYPHELSGGQRQRIVIATAMINNPELVILDEPTSALDVTIQAQILELIKELKESTNSSYMFISHDLSVLAEVSDRIAIMYAGQVVEVGRKEYIFDQPKHPYTQMLMEAIPTIEAHELKGIKGEVPDMRNPPKGCMFRDRCPYAMPICAEKRPDLRKVGEDHFVACFLYEVEKP</sequence>
<evidence type="ECO:0000256" key="8">
    <source>
        <dbReference type="ARBA" id="ARBA00023136"/>
    </source>
</evidence>
<dbReference type="InParanoid" id="L0AAK1"/>
<evidence type="ECO:0000256" key="2">
    <source>
        <dbReference type="ARBA" id="ARBA00022448"/>
    </source>
</evidence>
<dbReference type="GO" id="GO:0005886">
    <property type="term" value="C:plasma membrane"/>
    <property type="evidence" value="ECO:0007669"/>
    <property type="project" value="UniProtKB-SubCell"/>
</dbReference>
<dbReference type="InterPro" id="IPR013563">
    <property type="entry name" value="Oligopep_ABC_C"/>
</dbReference>
<reference evidence="11" key="1">
    <citation type="submission" date="2012-03" db="EMBL/GenBank/DDBJ databases">
        <title>Complete genome of Caldisphaera lagunensis DSM 15908.</title>
        <authorList>
            <person name="Lucas S."/>
            <person name="Copeland A."/>
            <person name="Lapidus A."/>
            <person name="Glavina del Rio T."/>
            <person name="Dalin E."/>
            <person name="Tice H."/>
            <person name="Bruce D."/>
            <person name="Goodwin L."/>
            <person name="Pitluck S."/>
            <person name="Peters L."/>
            <person name="Mikhailova N."/>
            <person name="Teshima H."/>
            <person name="Kyrpides N."/>
            <person name="Mavromatis K."/>
            <person name="Ivanova N."/>
            <person name="Brettin T."/>
            <person name="Detter J.C."/>
            <person name="Han C."/>
            <person name="Larimer F."/>
            <person name="Land M."/>
            <person name="Hauser L."/>
            <person name="Markowitz V."/>
            <person name="Cheng J.-F."/>
            <person name="Hugenholtz P."/>
            <person name="Woyke T."/>
            <person name="Wu D."/>
            <person name="Spring S."/>
            <person name="Schroeder M."/>
            <person name="Brambilla E."/>
            <person name="Klenk H.-P."/>
            <person name="Eisen J.A."/>
        </authorList>
    </citation>
    <scope>NUCLEOTIDE SEQUENCE [LARGE SCALE GENOMIC DNA]</scope>
    <source>
        <strain evidence="11">DSM 15908 / JCM 11604 / IC-154</strain>
    </source>
</reference>
<evidence type="ECO:0000256" key="5">
    <source>
        <dbReference type="ARBA" id="ARBA00022741"/>
    </source>
</evidence>
<dbReference type="NCBIfam" id="TIGR01727">
    <property type="entry name" value="oligo_HPY"/>
    <property type="match status" value="1"/>
</dbReference>
<evidence type="ECO:0000256" key="3">
    <source>
        <dbReference type="ARBA" id="ARBA00022475"/>
    </source>
</evidence>
<dbReference type="SMART" id="SM00382">
    <property type="entry name" value="AAA"/>
    <property type="match status" value="1"/>
</dbReference>
<dbReference type="PANTHER" id="PTHR43297">
    <property type="entry name" value="OLIGOPEPTIDE TRANSPORT ATP-BINDING PROTEIN APPD"/>
    <property type="match status" value="1"/>
</dbReference>
<dbReference type="PROSITE" id="PS50893">
    <property type="entry name" value="ABC_TRANSPORTER_2"/>
    <property type="match status" value="1"/>
</dbReference>
<evidence type="ECO:0000259" key="9">
    <source>
        <dbReference type="PROSITE" id="PS50893"/>
    </source>
</evidence>
<keyword evidence="7" id="KW-1278">Translocase</keyword>
<keyword evidence="3" id="KW-1003">Cell membrane</keyword>
<keyword evidence="11" id="KW-1185">Reference proteome</keyword>
<dbReference type="HOGENOM" id="CLU_000604_1_23_2"/>
<dbReference type="KEGG" id="clg:Calag_0345"/>
<dbReference type="GO" id="GO:0016887">
    <property type="term" value="F:ATP hydrolysis activity"/>
    <property type="evidence" value="ECO:0007669"/>
    <property type="project" value="InterPro"/>
</dbReference>
<evidence type="ECO:0000256" key="1">
    <source>
        <dbReference type="ARBA" id="ARBA00004202"/>
    </source>
</evidence>